<protein>
    <submittedName>
        <fullName evidence="3">Uncharacterized protein</fullName>
    </submittedName>
</protein>
<feature type="signal peptide" evidence="2">
    <location>
        <begin position="1"/>
        <end position="22"/>
    </location>
</feature>
<proteinExistence type="predicted"/>
<feature type="chain" id="PRO_5045585682" evidence="2">
    <location>
        <begin position="23"/>
        <end position="91"/>
    </location>
</feature>
<keyword evidence="2" id="KW-0732">Signal</keyword>
<gene>
    <name evidence="3" type="ORF">SPSIL_040120</name>
</gene>
<dbReference type="EMBL" id="CP155573">
    <property type="protein sequence ID" value="XFO67793.1"/>
    <property type="molecule type" value="Genomic_DNA"/>
</dbReference>
<keyword evidence="1" id="KW-0472">Membrane</keyword>
<evidence type="ECO:0000313" key="4">
    <source>
        <dbReference type="Proteomes" id="UP000216752"/>
    </source>
</evidence>
<evidence type="ECO:0000313" key="3">
    <source>
        <dbReference type="EMBL" id="XFO67793.1"/>
    </source>
</evidence>
<keyword evidence="1" id="KW-0812">Transmembrane</keyword>
<keyword evidence="4" id="KW-1185">Reference proteome</keyword>
<reference evidence="3" key="1">
    <citation type="submission" date="2024-05" db="EMBL/GenBank/DDBJ databases">
        <title>Isolation and characterization of Sporomusa carbonis sp. nov., a carboxydotrophic hydrogenogen in the genus of Sporomusa isolated from a charcoal burning pile.</title>
        <authorList>
            <person name="Boeer T."/>
            <person name="Rosenbaum F."/>
            <person name="Eysell L."/>
            <person name="Mueller V."/>
            <person name="Daniel R."/>
            <person name="Poehlein A."/>
        </authorList>
    </citation>
    <scope>NUCLEOTIDE SEQUENCE [LARGE SCALE GENOMIC DNA]</scope>
    <source>
        <strain evidence="3">DSM 10669</strain>
    </source>
</reference>
<name>A0ABZ3IQQ7_9FIRM</name>
<keyword evidence="1" id="KW-1133">Transmembrane helix</keyword>
<sequence length="91" mass="9864">MKQNKAILKMAILSGSILVATAAAINANIPGMAQAMPEQSLAMVEMLITIPSLFLMVAVLTSDFITRKIGYKQTISYLLFMCSRIKIAVSI</sequence>
<accession>A0ABZ3IQQ7</accession>
<feature type="transmembrane region" description="Helical" evidence="1">
    <location>
        <begin position="43"/>
        <end position="65"/>
    </location>
</feature>
<dbReference type="Proteomes" id="UP000216752">
    <property type="component" value="Chromosome"/>
</dbReference>
<organism evidence="3 4">
    <name type="scientific">Sporomusa silvacetica DSM 10669</name>
    <dbReference type="NCBI Taxonomy" id="1123289"/>
    <lineage>
        <taxon>Bacteria</taxon>
        <taxon>Bacillati</taxon>
        <taxon>Bacillota</taxon>
        <taxon>Negativicutes</taxon>
        <taxon>Selenomonadales</taxon>
        <taxon>Sporomusaceae</taxon>
        <taxon>Sporomusa</taxon>
    </lineage>
</organism>
<evidence type="ECO:0000256" key="2">
    <source>
        <dbReference type="SAM" id="SignalP"/>
    </source>
</evidence>
<evidence type="ECO:0000256" key="1">
    <source>
        <dbReference type="SAM" id="Phobius"/>
    </source>
</evidence>
<dbReference type="RefSeq" id="WP_094606172.1">
    <property type="nucleotide sequence ID" value="NZ_CP155573.1"/>
</dbReference>